<dbReference type="Proteomes" id="UP000267164">
    <property type="component" value="Chromosome"/>
</dbReference>
<protein>
    <recommendedName>
        <fullName evidence="3">Recombinase family protein</fullName>
    </recommendedName>
</protein>
<dbReference type="EMBL" id="CP032568">
    <property type="protein sequence ID" value="AYF78801.1"/>
    <property type="molecule type" value="Genomic_DNA"/>
</dbReference>
<proteinExistence type="predicted"/>
<reference evidence="1 2" key="1">
    <citation type="submission" date="2018-09" db="EMBL/GenBank/DDBJ databases">
        <title>Nocardia yunnanensis sp. nov., an actinomycete isolated from a soil sample.</title>
        <authorList>
            <person name="Zhang J."/>
        </authorList>
    </citation>
    <scope>NUCLEOTIDE SEQUENCE [LARGE SCALE GENOMIC DNA]</scope>
    <source>
        <strain evidence="1 2">CFHS0054</strain>
    </source>
</reference>
<gene>
    <name evidence="1" type="ORF">D7D52_07100</name>
</gene>
<name>A0A386ZMG8_9NOCA</name>
<keyword evidence="2" id="KW-1185">Reference proteome</keyword>
<accession>A0A386ZMG8</accession>
<organism evidence="1 2">
    <name type="scientific">Nocardia yunnanensis</name>
    <dbReference type="NCBI Taxonomy" id="2382165"/>
    <lineage>
        <taxon>Bacteria</taxon>
        <taxon>Bacillati</taxon>
        <taxon>Actinomycetota</taxon>
        <taxon>Actinomycetes</taxon>
        <taxon>Mycobacteriales</taxon>
        <taxon>Nocardiaceae</taxon>
        <taxon>Nocardia</taxon>
    </lineage>
</organism>
<evidence type="ECO:0000313" key="1">
    <source>
        <dbReference type="EMBL" id="AYF78801.1"/>
    </source>
</evidence>
<dbReference type="OrthoDB" id="4559413at2"/>
<evidence type="ECO:0008006" key="3">
    <source>
        <dbReference type="Google" id="ProtNLM"/>
    </source>
</evidence>
<dbReference type="AlphaFoldDB" id="A0A386ZMG8"/>
<sequence>MFDAPTAIPYLRTDVSGARQPWDEVQTRSLAKRFGYSVPKTIAFSEHTDDPIQRLINAVRSVNADAVVVPSLAHLGGVVPDVLVRVVDVITVEPEATYARWIIPPDAPAETRAR</sequence>
<dbReference type="KEGG" id="nyu:D7D52_07100"/>
<evidence type="ECO:0000313" key="2">
    <source>
        <dbReference type="Proteomes" id="UP000267164"/>
    </source>
</evidence>